<keyword evidence="1" id="KW-0732">Signal</keyword>
<reference evidence="3" key="1">
    <citation type="submission" date="2021-11" db="EMBL/GenBank/DDBJ databases">
        <title>Description of novel Chryseobacterium species.</title>
        <authorList>
            <person name="Saticioglu I.B."/>
            <person name="Ay H."/>
            <person name="Altun S."/>
            <person name="Duman M."/>
        </authorList>
    </citation>
    <scope>NUCLEOTIDE SEQUENCE</scope>
    <source>
        <strain evidence="3">C-17</strain>
    </source>
</reference>
<name>A0A9Q3YY20_9FLAO</name>
<dbReference type="Pfam" id="PF13568">
    <property type="entry name" value="OMP_b-brl_2"/>
    <property type="match status" value="1"/>
</dbReference>
<dbReference type="EMBL" id="JAJNAY010000001">
    <property type="protein sequence ID" value="MCD1115755.1"/>
    <property type="molecule type" value="Genomic_DNA"/>
</dbReference>
<dbReference type="InterPro" id="IPR025665">
    <property type="entry name" value="Beta-barrel_OMP_2"/>
</dbReference>
<feature type="chain" id="PRO_5040200132" evidence="1">
    <location>
        <begin position="19"/>
        <end position="205"/>
    </location>
</feature>
<sequence length="205" mass="23487">MKKIHFLAFLFFSSLSFAQVTFKLGLRAGANFTHFTQGKGTVQNGEIEFNEGTDSYSPVEIPYKFTNRTDFYIGFFGNIRLAKFYALQPEFNYSRQGSKVETPIKHTRNEYKISYFGTQLINKFYFKNFNVLVGPTVDIVVEKDFNPSYDFDIGITAGGGYDITQNLGVEARVKHGFLHTINNYQGKHANVVFQAGLYYTFNMKK</sequence>
<accession>A0A9Q3YY20</accession>
<evidence type="ECO:0000313" key="3">
    <source>
        <dbReference type="EMBL" id="MCD1115755.1"/>
    </source>
</evidence>
<feature type="domain" description="Outer membrane protein beta-barrel" evidence="2">
    <location>
        <begin position="17"/>
        <end position="181"/>
    </location>
</feature>
<evidence type="ECO:0000313" key="4">
    <source>
        <dbReference type="Proteomes" id="UP001108025"/>
    </source>
</evidence>
<evidence type="ECO:0000256" key="1">
    <source>
        <dbReference type="SAM" id="SignalP"/>
    </source>
</evidence>
<protein>
    <submittedName>
        <fullName evidence="3">PorT family protein</fullName>
    </submittedName>
</protein>
<gene>
    <name evidence="3" type="ORF">LO744_02530</name>
</gene>
<comment type="caution">
    <text evidence="3">The sequence shown here is derived from an EMBL/GenBank/DDBJ whole genome shotgun (WGS) entry which is preliminary data.</text>
</comment>
<organism evidence="3 4">
    <name type="scientific">Chryseobacterium turcicum</name>
    <dbReference type="NCBI Taxonomy" id="2898076"/>
    <lineage>
        <taxon>Bacteria</taxon>
        <taxon>Pseudomonadati</taxon>
        <taxon>Bacteroidota</taxon>
        <taxon>Flavobacteriia</taxon>
        <taxon>Flavobacteriales</taxon>
        <taxon>Weeksellaceae</taxon>
        <taxon>Chryseobacterium group</taxon>
        <taxon>Chryseobacterium</taxon>
    </lineage>
</organism>
<dbReference type="AlphaFoldDB" id="A0A9Q3YY20"/>
<proteinExistence type="predicted"/>
<dbReference type="RefSeq" id="WP_230667036.1">
    <property type="nucleotide sequence ID" value="NZ_JAJNAY010000001.1"/>
</dbReference>
<feature type="signal peptide" evidence="1">
    <location>
        <begin position="1"/>
        <end position="18"/>
    </location>
</feature>
<evidence type="ECO:0000259" key="2">
    <source>
        <dbReference type="Pfam" id="PF13568"/>
    </source>
</evidence>
<keyword evidence="4" id="KW-1185">Reference proteome</keyword>
<dbReference type="Proteomes" id="UP001108025">
    <property type="component" value="Unassembled WGS sequence"/>
</dbReference>